<dbReference type="RefSeq" id="WP_375356090.1">
    <property type="nucleotide sequence ID" value="NZ_JBHHMI010000012.1"/>
</dbReference>
<accession>A0ABV5AUZ0</accession>
<dbReference type="PANTHER" id="PTHR34582:SF6">
    <property type="entry name" value="UPF0702 TRANSMEMBRANE PROTEIN YCAP"/>
    <property type="match status" value="1"/>
</dbReference>
<keyword evidence="3" id="KW-1003">Cell membrane</keyword>
<keyword evidence="4 7" id="KW-0812">Transmembrane</keyword>
<comment type="caution">
    <text evidence="9">The sequence shown here is derived from an EMBL/GenBank/DDBJ whole genome shotgun (WGS) entry which is preliminary data.</text>
</comment>
<proteinExistence type="inferred from homology"/>
<evidence type="ECO:0000259" key="8">
    <source>
        <dbReference type="Pfam" id="PF04239"/>
    </source>
</evidence>
<comment type="similarity">
    <text evidence="2">Belongs to the UPF0702 family.</text>
</comment>
<evidence type="ECO:0000256" key="1">
    <source>
        <dbReference type="ARBA" id="ARBA00004651"/>
    </source>
</evidence>
<dbReference type="PANTHER" id="PTHR34582">
    <property type="entry name" value="UPF0702 TRANSMEMBRANE PROTEIN YCAP"/>
    <property type="match status" value="1"/>
</dbReference>
<evidence type="ECO:0000256" key="6">
    <source>
        <dbReference type="ARBA" id="ARBA00023136"/>
    </source>
</evidence>
<feature type="domain" description="YetF C-terminal" evidence="8">
    <location>
        <begin position="83"/>
        <end position="233"/>
    </location>
</feature>
<dbReference type="EMBL" id="JBHHMI010000012">
    <property type="protein sequence ID" value="MFB5268018.1"/>
    <property type="molecule type" value="Genomic_DNA"/>
</dbReference>
<evidence type="ECO:0000256" key="2">
    <source>
        <dbReference type="ARBA" id="ARBA00006448"/>
    </source>
</evidence>
<evidence type="ECO:0000313" key="9">
    <source>
        <dbReference type="EMBL" id="MFB5268018.1"/>
    </source>
</evidence>
<keyword evidence="10" id="KW-1185">Reference proteome</keyword>
<evidence type="ECO:0000256" key="7">
    <source>
        <dbReference type="SAM" id="Phobius"/>
    </source>
</evidence>
<keyword evidence="6 7" id="KW-0472">Membrane</keyword>
<feature type="transmembrane region" description="Helical" evidence="7">
    <location>
        <begin position="63"/>
        <end position="82"/>
    </location>
</feature>
<protein>
    <submittedName>
        <fullName evidence="9">YetF domain-containing protein</fullName>
    </submittedName>
</protein>
<keyword evidence="5 7" id="KW-1133">Transmembrane helix</keyword>
<comment type="subcellular location">
    <subcellularLocation>
        <location evidence="1">Cell membrane</location>
        <topology evidence="1">Multi-pass membrane protein</topology>
    </subcellularLocation>
</comment>
<feature type="transmembrane region" description="Helical" evidence="7">
    <location>
        <begin position="34"/>
        <end position="51"/>
    </location>
</feature>
<dbReference type="Gene3D" id="3.30.240.20">
    <property type="entry name" value="bsu07140 like domains"/>
    <property type="match status" value="2"/>
</dbReference>
<dbReference type="Proteomes" id="UP001580346">
    <property type="component" value="Unassembled WGS sequence"/>
</dbReference>
<evidence type="ECO:0000256" key="4">
    <source>
        <dbReference type="ARBA" id="ARBA00022692"/>
    </source>
</evidence>
<dbReference type="InterPro" id="IPR023090">
    <property type="entry name" value="UPF0702_alpha/beta_dom_sf"/>
</dbReference>
<evidence type="ECO:0000256" key="5">
    <source>
        <dbReference type="ARBA" id="ARBA00022989"/>
    </source>
</evidence>
<evidence type="ECO:0000313" key="10">
    <source>
        <dbReference type="Proteomes" id="UP001580346"/>
    </source>
</evidence>
<feature type="transmembrane region" description="Helical" evidence="7">
    <location>
        <begin position="6"/>
        <end position="22"/>
    </location>
</feature>
<evidence type="ECO:0000256" key="3">
    <source>
        <dbReference type="ARBA" id="ARBA00022475"/>
    </source>
</evidence>
<dbReference type="Pfam" id="PF04239">
    <property type="entry name" value="DUF421"/>
    <property type="match status" value="1"/>
</dbReference>
<organism evidence="9 10">
    <name type="scientific">Paenibacillus enshidis</name>
    <dbReference type="NCBI Taxonomy" id="1458439"/>
    <lineage>
        <taxon>Bacteria</taxon>
        <taxon>Bacillati</taxon>
        <taxon>Bacillota</taxon>
        <taxon>Bacilli</taxon>
        <taxon>Bacillales</taxon>
        <taxon>Paenibacillaceae</taxon>
        <taxon>Paenibacillus</taxon>
    </lineage>
</organism>
<dbReference type="InterPro" id="IPR007353">
    <property type="entry name" value="DUF421"/>
</dbReference>
<reference evidence="9 10" key="1">
    <citation type="submission" date="2024-09" db="EMBL/GenBank/DDBJ databases">
        <title>Paenibacillus zeirhizospherea sp. nov., isolated from surface of the maize (Zea mays) roots in a horticulture field, Hungary.</title>
        <authorList>
            <person name="Marton D."/>
            <person name="Farkas M."/>
            <person name="Bedics A."/>
            <person name="Toth E."/>
            <person name="Tancsics A."/>
            <person name="Boka K."/>
            <person name="Maroti G."/>
            <person name="Kriszt B."/>
            <person name="Cserhati M."/>
        </authorList>
    </citation>
    <scope>NUCLEOTIDE SEQUENCE [LARGE SCALE GENOMIC DNA]</scope>
    <source>
        <strain evidence="9 10">KCTC 33519</strain>
    </source>
</reference>
<name>A0ABV5AUZ0_9BACL</name>
<gene>
    <name evidence="9" type="ORF">ACE41H_14725</name>
</gene>
<sequence>MVDHIGMHIFRTVLMYVVLYVIMRIMGKREIGKLSLFDLIISIMMAEIAVFSLEDVKRPLYDAFVPLATLLILQISIAYISLKNRGLRLWFDGKPAVIIAGGELDREIMAKQRYNLDDLMLQLREQSIASISEVDYAILETSGKPTVIPKINGLENTNNSENAASPSAEGGVSSPIRKELEKFKYEGLPIPLIMDGKVQDANLEKLNKTRFWLKNQIQLQGHNDFKDIFLCTLDHNGKLYVSAGDRRQ</sequence>